<dbReference type="KEGG" id="rof:AAGW17_04995"/>
<proteinExistence type="predicted"/>
<sequence length="60" mass="6936">MRENLQQIGNILLSLDTISLECRTLFFKTREGDYGEHDRVIGVIVPTLHKVAKSYYLAIR</sequence>
<organism evidence="1">
    <name type="scientific">Rickettsia oklahomensis</name>
    <dbReference type="NCBI Taxonomy" id="3141789"/>
    <lineage>
        <taxon>Bacteria</taxon>
        <taxon>Pseudomonadati</taxon>
        <taxon>Pseudomonadota</taxon>
        <taxon>Alphaproteobacteria</taxon>
        <taxon>Rickettsiales</taxon>
        <taxon>Rickettsiaceae</taxon>
        <taxon>Rickettsieae</taxon>
        <taxon>Rickettsia</taxon>
        <taxon>belli group</taxon>
    </lineage>
</organism>
<name>A0AAU7BYA6_9RICK</name>
<evidence type="ECO:0000313" key="1">
    <source>
        <dbReference type="EMBL" id="XBG66275.1"/>
    </source>
</evidence>
<dbReference type="AlphaFoldDB" id="A0AAU7BYA6"/>
<protein>
    <submittedName>
        <fullName evidence="1">DNA alkylation repair protein</fullName>
    </submittedName>
</protein>
<accession>A0AAU7BYA6</accession>
<dbReference type="EMBL" id="CP157197">
    <property type="protein sequence ID" value="XBG66275.1"/>
    <property type="molecule type" value="Genomic_DNA"/>
</dbReference>
<gene>
    <name evidence="1" type="ORF">AAGW17_04995</name>
</gene>
<dbReference type="RefSeq" id="WP_347938892.1">
    <property type="nucleotide sequence ID" value="NZ_CP157197.1"/>
</dbReference>
<reference evidence="1" key="1">
    <citation type="submission" date="2024-05" db="EMBL/GenBank/DDBJ databases">
        <title>Characterization of a novel Rickettsia species. (Rickettsia oklahomia sp. nov.) from Amblyomma americanum ticks.</title>
        <authorList>
            <person name="Korla P.K."/>
            <person name="Karounos M."/>
            <person name="Wilson J.M."/>
            <person name="Little S.E."/>
            <person name="Qurollo B.A."/>
        </authorList>
    </citation>
    <scope>NUCLEOTIDE SEQUENCE</scope>
    <source>
        <strain evidence="1">Oklahoma-10</strain>
    </source>
</reference>